<dbReference type="GO" id="GO:0050852">
    <property type="term" value="P:T cell receptor signaling pathway"/>
    <property type="evidence" value="ECO:0007669"/>
    <property type="project" value="TreeGrafter"/>
</dbReference>
<keyword evidence="3" id="KW-0393">Immunoglobulin domain</keyword>
<evidence type="ECO:0000256" key="5">
    <source>
        <dbReference type="SAM" id="Phobius"/>
    </source>
</evidence>
<protein>
    <submittedName>
        <fullName evidence="8">Myelin P0-like</fullName>
    </submittedName>
</protein>
<dbReference type="GO" id="GO:0001817">
    <property type="term" value="P:regulation of cytokine production"/>
    <property type="evidence" value="ECO:0007669"/>
    <property type="project" value="TreeGrafter"/>
</dbReference>
<dbReference type="GO" id="GO:0009897">
    <property type="term" value="C:external side of plasma membrane"/>
    <property type="evidence" value="ECO:0007669"/>
    <property type="project" value="TreeGrafter"/>
</dbReference>
<evidence type="ECO:0000256" key="3">
    <source>
        <dbReference type="ARBA" id="ARBA00023319"/>
    </source>
</evidence>
<comment type="caution">
    <text evidence="8">The sequence shown here is derived from an EMBL/GenBank/DDBJ whole genome shotgun (WGS) entry which is preliminary data.</text>
</comment>
<feature type="transmembrane region" description="Helical" evidence="5">
    <location>
        <begin position="185"/>
        <end position="207"/>
    </location>
</feature>
<evidence type="ECO:0000313" key="9">
    <source>
        <dbReference type="Proteomes" id="UP000693946"/>
    </source>
</evidence>
<dbReference type="InterPro" id="IPR013106">
    <property type="entry name" value="Ig_V-set"/>
</dbReference>
<feature type="region of interest" description="Disordered" evidence="4">
    <location>
        <begin position="127"/>
        <end position="183"/>
    </location>
</feature>
<keyword evidence="9" id="KW-1185">Reference proteome</keyword>
<reference evidence="8 9" key="1">
    <citation type="journal article" date="2021" name="Sci. Rep.">
        <title>Chromosome anchoring in Senegalese sole (Solea senegalensis) reveals sex-associated markers and genome rearrangements in flatfish.</title>
        <authorList>
            <person name="Guerrero-Cozar I."/>
            <person name="Gomez-Garrido J."/>
            <person name="Berbel C."/>
            <person name="Martinez-Blanch J.F."/>
            <person name="Alioto T."/>
            <person name="Claros M.G."/>
            <person name="Gagnaire P.A."/>
            <person name="Manchado M."/>
        </authorList>
    </citation>
    <scope>NUCLEOTIDE SEQUENCE [LARGE SCALE GENOMIC DNA]</scope>
    <source>
        <strain evidence="8">Sse05_10M</strain>
    </source>
</reference>
<feature type="signal peptide" evidence="6">
    <location>
        <begin position="1"/>
        <end position="16"/>
    </location>
</feature>
<feature type="compositionally biased region" description="Basic and acidic residues" evidence="4">
    <location>
        <begin position="152"/>
        <end position="181"/>
    </location>
</feature>
<evidence type="ECO:0000256" key="4">
    <source>
        <dbReference type="SAM" id="MobiDB-lite"/>
    </source>
</evidence>
<keyword evidence="2 5" id="KW-0472">Membrane</keyword>
<evidence type="ECO:0000256" key="2">
    <source>
        <dbReference type="ARBA" id="ARBA00023136"/>
    </source>
</evidence>
<gene>
    <name evidence="8" type="ORF">JOB18_012519</name>
</gene>
<keyword evidence="6" id="KW-0732">Signal</keyword>
<comment type="subcellular location">
    <subcellularLocation>
        <location evidence="1">Membrane</location>
    </subcellularLocation>
</comment>
<dbReference type="PANTHER" id="PTHR24100">
    <property type="entry name" value="BUTYROPHILIN"/>
    <property type="match status" value="1"/>
</dbReference>
<proteinExistence type="predicted"/>
<dbReference type="EMBL" id="JAGKHQ010000015">
    <property type="protein sequence ID" value="KAG7496121.1"/>
    <property type="molecule type" value="Genomic_DNA"/>
</dbReference>
<dbReference type="Pfam" id="PF07686">
    <property type="entry name" value="V-set"/>
    <property type="match status" value="1"/>
</dbReference>
<evidence type="ECO:0000259" key="7">
    <source>
        <dbReference type="SMART" id="SM00409"/>
    </source>
</evidence>
<dbReference type="PANTHER" id="PTHR24100:SF151">
    <property type="entry name" value="ICOS LIGAND"/>
    <property type="match status" value="1"/>
</dbReference>
<dbReference type="GO" id="GO:0005102">
    <property type="term" value="F:signaling receptor binding"/>
    <property type="evidence" value="ECO:0007669"/>
    <property type="project" value="TreeGrafter"/>
</dbReference>
<dbReference type="Proteomes" id="UP000693946">
    <property type="component" value="Linkage Group LG3"/>
</dbReference>
<feature type="chain" id="PRO_5043944375" evidence="6">
    <location>
        <begin position="17"/>
        <end position="227"/>
    </location>
</feature>
<accession>A0AAV6QRU4</accession>
<evidence type="ECO:0000313" key="8">
    <source>
        <dbReference type="EMBL" id="KAG7496121.1"/>
    </source>
</evidence>
<dbReference type="InterPro" id="IPR050504">
    <property type="entry name" value="IgSF_BTN/MOG"/>
</dbReference>
<feature type="domain" description="Immunoglobulin" evidence="7">
    <location>
        <begin position="17"/>
        <end position="127"/>
    </location>
</feature>
<keyword evidence="5" id="KW-1133">Transmembrane helix</keyword>
<dbReference type="InterPro" id="IPR003599">
    <property type="entry name" value="Ig_sub"/>
</dbReference>
<evidence type="ECO:0000256" key="1">
    <source>
        <dbReference type="ARBA" id="ARBA00004370"/>
    </source>
</evidence>
<organism evidence="8 9">
    <name type="scientific">Solea senegalensis</name>
    <name type="common">Senegalese sole</name>
    <dbReference type="NCBI Taxonomy" id="28829"/>
    <lineage>
        <taxon>Eukaryota</taxon>
        <taxon>Metazoa</taxon>
        <taxon>Chordata</taxon>
        <taxon>Craniata</taxon>
        <taxon>Vertebrata</taxon>
        <taxon>Euteleostomi</taxon>
        <taxon>Actinopterygii</taxon>
        <taxon>Neopterygii</taxon>
        <taxon>Teleostei</taxon>
        <taxon>Neoteleostei</taxon>
        <taxon>Acanthomorphata</taxon>
        <taxon>Carangaria</taxon>
        <taxon>Pleuronectiformes</taxon>
        <taxon>Pleuronectoidei</taxon>
        <taxon>Soleidae</taxon>
        <taxon>Solea</taxon>
    </lineage>
</organism>
<sequence length="227" mass="25123">MSVLLCVLLLCTQTFGLEELTVMSGRDATLHLGCSDGEVTLIEWTRSDLQPLKYVFLYRNARSYANYQNPGYRGRVELRNPEIKDGDVSITVKNVSVDDAGLYKCRTIVKENGNSTEFRKDINLRVTDSGESEGQTSSLVWDKENEDEENKVEEKSEAAKSEEGKSEEGKSDERKSEEGKSENSVALIAGVSVTVGIVCVGIIVLVLSKKRNDSKKSVPSEANYNLI</sequence>
<keyword evidence="5" id="KW-0812">Transmembrane</keyword>
<evidence type="ECO:0000256" key="6">
    <source>
        <dbReference type="SAM" id="SignalP"/>
    </source>
</evidence>
<dbReference type="SMART" id="SM00409">
    <property type="entry name" value="IG"/>
    <property type="match status" value="1"/>
</dbReference>
<name>A0AAV6QRU4_SOLSE</name>
<dbReference type="AlphaFoldDB" id="A0AAV6QRU4"/>